<comment type="caution">
    <text evidence="3">The sequence shown here is derived from an EMBL/GenBank/DDBJ whole genome shotgun (WGS) entry which is preliminary data.</text>
</comment>
<dbReference type="Pfam" id="PF00010">
    <property type="entry name" value="HLH"/>
    <property type="match status" value="1"/>
</dbReference>
<feature type="region of interest" description="Disordered" evidence="1">
    <location>
        <begin position="1"/>
        <end position="22"/>
    </location>
</feature>
<dbReference type="SUPFAM" id="SSF47459">
    <property type="entry name" value="HLH, helix-loop-helix DNA-binding domain"/>
    <property type="match status" value="1"/>
</dbReference>
<dbReference type="EMBL" id="LIAE01008844">
    <property type="protein sequence ID" value="PAV72128.1"/>
    <property type="molecule type" value="Genomic_DNA"/>
</dbReference>
<dbReference type="OrthoDB" id="10011855at2759"/>
<dbReference type="SMART" id="SM00353">
    <property type="entry name" value="HLH"/>
    <property type="match status" value="1"/>
</dbReference>
<evidence type="ECO:0000313" key="4">
    <source>
        <dbReference type="Proteomes" id="UP000218231"/>
    </source>
</evidence>
<protein>
    <recommendedName>
        <fullName evidence="2">BHLH domain-containing protein</fullName>
    </recommendedName>
</protein>
<dbReference type="InterPro" id="IPR036638">
    <property type="entry name" value="HLH_DNA-bd_sf"/>
</dbReference>
<dbReference type="InterPro" id="IPR011598">
    <property type="entry name" value="bHLH_dom"/>
</dbReference>
<feature type="domain" description="BHLH" evidence="2">
    <location>
        <begin position="32"/>
        <end position="86"/>
    </location>
</feature>
<dbReference type="PROSITE" id="PS50888">
    <property type="entry name" value="BHLH"/>
    <property type="match status" value="1"/>
</dbReference>
<dbReference type="PANTHER" id="PTHR19290:SF164">
    <property type="entry name" value="BHLH DOMAIN-CONTAINING PROTEIN"/>
    <property type="match status" value="1"/>
</dbReference>
<dbReference type="GO" id="GO:0000981">
    <property type="term" value="F:DNA-binding transcription factor activity, RNA polymerase II-specific"/>
    <property type="evidence" value="ECO:0007669"/>
    <property type="project" value="TreeGrafter"/>
</dbReference>
<keyword evidence="4" id="KW-1185">Reference proteome</keyword>
<dbReference type="GO" id="GO:0061564">
    <property type="term" value="P:axon development"/>
    <property type="evidence" value="ECO:0007669"/>
    <property type="project" value="TreeGrafter"/>
</dbReference>
<dbReference type="CDD" id="cd11390">
    <property type="entry name" value="bHLH_TS"/>
    <property type="match status" value="1"/>
</dbReference>
<evidence type="ECO:0000313" key="3">
    <source>
        <dbReference type="EMBL" id="PAV72128.1"/>
    </source>
</evidence>
<dbReference type="GO" id="GO:0046983">
    <property type="term" value="F:protein dimerization activity"/>
    <property type="evidence" value="ECO:0007669"/>
    <property type="project" value="InterPro"/>
</dbReference>
<dbReference type="GO" id="GO:0007423">
    <property type="term" value="P:sensory organ development"/>
    <property type="evidence" value="ECO:0007669"/>
    <property type="project" value="TreeGrafter"/>
</dbReference>
<dbReference type="GO" id="GO:0070888">
    <property type="term" value="F:E-box binding"/>
    <property type="evidence" value="ECO:0007669"/>
    <property type="project" value="TreeGrafter"/>
</dbReference>
<dbReference type="PANTHER" id="PTHR19290">
    <property type="entry name" value="BASIC HELIX-LOOP-HELIX PROTEIN NEUROGENIN-RELATED"/>
    <property type="match status" value="1"/>
</dbReference>
<dbReference type="GO" id="GO:0045944">
    <property type="term" value="P:positive regulation of transcription by RNA polymerase II"/>
    <property type="evidence" value="ECO:0007669"/>
    <property type="project" value="TreeGrafter"/>
</dbReference>
<dbReference type="Proteomes" id="UP000218231">
    <property type="component" value="Unassembled WGS sequence"/>
</dbReference>
<dbReference type="InterPro" id="IPR050359">
    <property type="entry name" value="bHLH_transcription_factors"/>
</dbReference>
<dbReference type="AlphaFoldDB" id="A0A2A2KE37"/>
<reference evidence="3 4" key="1">
    <citation type="journal article" date="2017" name="Curr. Biol.">
        <title>Genome architecture and evolution of a unichromosomal asexual nematode.</title>
        <authorList>
            <person name="Fradin H."/>
            <person name="Zegar C."/>
            <person name="Gutwein M."/>
            <person name="Lucas J."/>
            <person name="Kovtun M."/>
            <person name="Corcoran D."/>
            <person name="Baugh L.R."/>
            <person name="Kiontke K."/>
            <person name="Gunsalus K."/>
            <person name="Fitch D.H."/>
            <person name="Piano F."/>
        </authorList>
    </citation>
    <scope>NUCLEOTIDE SEQUENCE [LARGE SCALE GENOMIC DNA]</scope>
    <source>
        <strain evidence="3">PF1309</strain>
    </source>
</reference>
<dbReference type="STRING" id="2018661.A0A2A2KE37"/>
<dbReference type="GO" id="GO:0005634">
    <property type="term" value="C:nucleus"/>
    <property type="evidence" value="ECO:0007669"/>
    <property type="project" value="TreeGrafter"/>
</dbReference>
<accession>A0A2A2KE37</accession>
<sequence length="156" mass="17849">MDEDIEPYVRRKKGEGTNRRKMETLNEDEQNVLRNAINSRERKRMHELNDEFDALRNCLPYSNDTSVRRMSKANTLLLATNWILNLKNTNANLLTENTMLKAQINFLMSQSAAGTNSSTVPQPSFPPSHRPCYCVNCIIKEQQQKSGEGEESGNDQ</sequence>
<organism evidence="3 4">
    <name type="scientific">Diploscapter pachys</name>
    <dbReference type="NCBI Taxonomy" id="2018661"/>
    <lineage>
        <taxon>Eukaryota</taxon>
        <taxon>Metazoa</taxon>
        <taxon>Ecdysozoa</taxon>
        <taxon>Nematoda</taxon>
        <taxon>Chromadorea</taxon>
        <taxon>Rhabditida</taxon>
        <taxon>Rhabditina</taxon>
        <taxon>Rhabditomorpha</taxon>
        <taxon>Rhabditoidea</taxon>
        <taxon>Rhabditidae</taxon>
        <taxon>Diploscapter</taxon>
    </lineage>
</organism>
<proteinExistence type="predicted"/>
<gene>
    <name evidence="3" type="ORF">WR25_06783</name>
</gene>
<evidence type="ECO:0000259" key="2">
    <source>
        <dbReference type="PROSITE" id="PS50888"/>
    </source>
</evidence>
<name>A0A2A2KE37_9BILA</name>
<evidence type="ECO:0000256" key="1">
    <source>
        <dbReference type="SAM" id="MobiDB-lite"/>
    </source>
</evidence>
<dbReference type="Gene3D" id="4.10.280.10">
    <property type="entry name" value="Helix-loop-helix DNA-binding domain"/>
    <property type="match status" value="1"/>
</dbReference>